<dbReference type="PANTHER" id="PTHR37162:SF1">
    <property type="entry name" value="BED-TYPE DOMAIN-CONTAINING PROTEIN"/>
    <property type="match status" value="1"/>
</dbReference>
<dbReference type="AlphaFoldDB" id="A0A8S3R925"/>
<reference evidence="2" key="1">
    <citation type="submission" date="2021-03" db="EMBL/GenBank/DDBJ databases">
        <authorList>
            <person name="Bekaert M."/>
        </authorList>
    </citation>
    <scope>NUCLEOTIDE SEQUENCE</scope>
</reference>
<sequence>MKKDNPAILNEQDISAQQSEKYQHDEEDQNIKDRGFLSDTCLQPVDIGQEMLDQHFDDIFCVAPGAFGAKLDTHQGIYGLHPMFKSSAELKQPAPASLTSFQDRVTNMESMVVAFTSENSLSFSLVPKMLELAKTLSDDKKALDSITMNRTTASYKTRFGVGKTFEEDLIRCLKTSCFSLNMDESTSSNYQKVLTILASYFCKISNKVVVRHLSSLTCVTVNSEALYTKVVDVFETRA</sequence>
<dbReference type="EMBL" id="CAJPWZ010000855">
    <property type="protein sequence ID" value="CAG2201584.1"/>
    <property type="molecule type" value="Genomic_DNA"/>
</dbReference>
<evidence type="ECO:0000313" key="3">
    <source>
        <dbReference type="Proteomes" id="UP000683360"/>
    </source>
</evidence>
<gene>
    <name evidence="2" type="ORF">MEDL_16198</name>
</gene>
<dbReference type="PANTHER" id="PTHR37162">
    <property type="entry name" value="HAT FAMILY DIMERISATION DOMAINCONTAINING PROTEIN-RELATED"/>
    <property type="match status" value="1"/>
</dbReference>
<evidence type="ECO:0000256" key="1">
    <source>
        <dbReference type="SAM" id="MobiDB-lite"/>
    </source>
</evidence>
<comment type="caution">
    <text evidence="2">The sequence shown here is derived from an EMBL/GenBank/DDBJ whole genome shotgun (WGS) entry which is preliminary data.</text>
</comment>
<proteinExistence type="predicted"/>
<dbReference type="OrthoDB" id="6141372at2759"/>
<protein>
    <submittedName>
        <fullName evidence="2">Uncharacterized protein</fullName>
    </submittedName>
</protein>
<feature type="region of interest" description="Disordered" evidence="1">
    <location>
        <begin position="1"/>
        <end position="28"/>
    </location>
</feature>
<accession>A0A8S3R925</accession>
<keyword evidence="3" id="KW-1185">Reference proteome</keyword>
<organism evidence="2 3">
    <name type="scientific">Mytilus edulis</name>
    <name type="common">Blue mussel</name>
    <dbReference type="NCBI Taxonomy" id="6550"/>
    <lineage>
        <taxon>Eukaryota</taxon>
        <taxon>Metazoa</taxon>
        <taxon>Spiralia</taxon>
        <taxon>Lophotrochozoa</taxon>
        <taxon>Mollusca</taxon>
        <taxon>Bivalvia</taxon>
        <taxon>Autobranchia</taxon>
        <taxon>Pteriomorphia</taxon>
        <taxon>Mytilida</taxon>
        <taxon>Mytiloidea</taxon>
        <taxon>Mytilidae</taxon>
        <taxon>Mytilinae</taxon>
        <taxon>Mytilus</taxon>
    </lineage>
</organism>
<evidence type="ECO:0000313" key="2">
    <source>
        <dbReference type="EMBL" id="CAG2201584.1"/>
    </source>
</evidence>
<dbReference type="Proteomes" id="UP000683360">
    <property type="component" value="Unassembled WGS sequence"/>
</dbReference>
<name>A0A8S3R925_MYTED</name>